<accession>W2TM07</accession>
<dbReference type="OrthoDB" id="5848124at2759"/>
<sequence>RSSILITCGDEVSDLALASRCFGLYFDEHFVTGVYKRVIRFVSNRTNIFVVPEKVAGSAFLELSNSSITL</sequence>
<evidence type="ECO:0000313" key="1">
    <source>
        <dbReference type="EMBL" id="ETN82171.1"/>
    </source>
</evidence>
<feature type="non-terminal residue" evidence="1">
    <location>
        <position position="1"/>
    </location>
</feature>
<protein>
    <submittedName>
        <fullName evidence="1">Uncharacterized protein</fullName>
    </submittedName>
</protein>
<dbReference type="AlphaFoldDB" id="W2TM07"/>
<name>W2TM07_NECAM</name>
<organism evidence="1 2">
    <name type="scientific">Necator americanus</name>
    <name type="common">Human hookworm</name>
    <dbReference type="NCBI Taxonomy" id="51031"/>
    <lineage>
        <taxon>Eukaryota</taxon>
        <taxon>Metazoa</taxon>
        <taxon>Ecdysozoa</taxon>
        <taxon>Nematoda</taxon>
        <taxon>Chromadorea</taxon>
        <taxon>Rhabditida</taxon>
        <taxon>Rhabditina</taxon>
        <taxon>Rhabditomorpha</taxon>
        <taxon>Strongyloidea</taxon>
        <taxon>Ancylostomatidae</taxon>
        <taxon>Bunostominae</taxon>
        <taxon>Necator</taxon>
    </lineage>
</organism>
<keyword evidence="2" id="KW-1185">Reference proteome</keyword>
<gene>
    <name evidence="1" type="ORF">NECAME_08100</name>
</gene>
<evidence type="ECO:0000313" key="2">
    <source>
        <dbReference type="Proteomes" id="UP000053676"/>
    </source>
</evidence>
<reference evidence="2" key="1">
    <citation type="journal article" date="2014" name="Nat. Genet.">
        <title>Genome of the human hookworm Necator americanus.</title>
        <authorList>
            <person name="Tang Y.T."/>
            <person name="Gao X."/>
            <person name="Rosa B.A."/>
            <person name="Abubucker S."/>
            <person name="Hallsworth-Pepin K."/>
            <person name="Martin J."/>
            <person name="Tyagi R."/>
            <person name="Heizer E."/>
            <person name="Zhang X."/>
            <person name="Bhonagiri-Palsikar V."/>
            <person name="Minx P."/>
            <person name="Warren W.C."/>
            <person name="Wang Q."/>
            <person name="Zhan B."/>
            <person name="Hotez P.J."/>
            <person name="Sternberg P.W."/>
            <person name="Dougall A."/>
            <person name="Gaze S.T."/>
            <person name="Mulvenna J."/>
            <person name="Sotillo J."/>
            <person name="Ranganathan S."/>
            <person name="Rabelo E.M."/>
            <person name="Wilson R.K."/>
            <person name="Felgner P.L."/>
            <person name="Bethony J."/>
            <person name="Hawdon J.M."/>
            <person name="Gasser R.B."/>
            <person name="Loukas A."/>
            <person name="Mitreva M."/>
        </authorList>
    </citation>
    <scope>NUCLEOTIDE SEQUENCE [LARGE SCALE GENOMIC DNA]</scope>
</reference>
<proteinExistence type="predicted"/>
<dbReference type="KEGG" id="nai:NECAME_08100"/>
<dbReference type="EMBL" id="KI658545">
    <property type="protein sequence ID" value="ETN82171.1"/>
    <property type="molecule type" value="Genomic_DNA"/>
</dbReference>
<dbReference type="Proteomes" id="UP000053676">
    <property type="component" value="Unassembled WGS sequence"/>
</dbReference>
<dbReference type="STRING" id="51031.W2TM07"/>